<dbReference type="AlphaFoldDB" id="A0A811VDF0"/>
<evidence type="ECO:0000313" key="3">
    <source>
        <dbReference type="Proteomes" id="UP000606786"/>
    </source>
</evidence>
<protein>
    <submittedName>
        <fullName evidence="2">(Mediterranean fruit fly) hypothetical protein</fullName>
    </submittedName>
</protein>
<accession>A0A811VDF0</accession>
<organism evidence="2 3">
    <name type="scientific">Ceratitis capitata</name>
    <name type="common">Mediterranean fruit fly</name>
    <name type="synonym">Tephritis capitata</name>
    <dbReference type="NCBI Taxonomy" id="7213"/>
    <lineage>
        <taxon>Eukaryota</taxon>
        <taxon>Metazoa</taxon>
        <taxon>Ecdysozoa</taxon>
        <taxon>Arthropoda</taxon>
        <taxon>Hexapoda</taxon>
        <taxon>Insecta</taxon>
        <taxon>Pterygota</taxon>
        <taxon>Neoptera</taxon>
        <taxon>Endopterygota</taxon>
        <taxon>Diptera</taxon>
        <taxon>Brachycera</taxon>
        <taxon>Muscomorpha</taxon>
        <taxon>Tephritoidea</taxon>
        <taxon>Tephritidae</taxon>
        <taxon>Ceratitis</taxon>
        <taxon>Ceratitis</taxon>
    </lineage>
</organism>
<reference evidence="2" key="1">
    <citation type="submission" date="2020-11" db="EMBL/GenBank/DDBJ databases">
        <authorList>
            <person name="Whitehead M."/>
        </authorList>
    </citation>
    <scope>NUCLEOTIDE SEQUENCE</scope>
    <source>
        <strain evidence="2">EGII</strain>
    </source>
</reference>
<gene>
    <name evidence="2" type="ORF">CCAP1982_LOCUS20329</name>
</gene>
<dbReference type="EMBL" id="CAJHJT010000056">
    <property type="protein sequence ID" value="CAD7012232.1"/>
    <property type="molecule type" value="Genomic_DNA"/>
</dbReference>
<proteinExistence type="predicted"/>
<evidence type="ECO:0000256" key="1">
    <source>
        <dbReference type="SAM" id="MobiDB-lite"/>
    </source>
</evidence>
<comment type="caution">
    <text evidence="2">The sequence shown here is derived from an EMBL/GenBank/DDBJ whole genome shotgun (WGS) entry which is preliminary data.</text>
</comment>
<evidence type="ECO:0000313" key="2">
    <source>
        <dbReference type="EMBL" id="CAD7012232.1"/>
    </source>
</evidence>
<dbReference type="Proteomes" id="UP000606786">
    <property type="component" value="Unassembled WGS sequence"/>
</dbReference>
<sequence length="130" mass="15277">MAYTAWQKKDRQSTDINPKSPLSQKVLKKGRARREDYTPLMRMSCSQVKEDFSILKSLLSLRLVFSKSLSKWGKPNQTNSEYWYLELAKIAVGLTQKLLKIFREKRFHTNMGSCEDELLHREKVDDPRLP</sequence>
<name>A0A811VDF0_CERCA</name>
<feature type="region of interest" description="Disordered" evidence="1">
    <location>
        <begin position="1"/>
        <end position="31"/>
    </location>
</feature>
<keyword evidence="3" id="KW-1185">Reference proteome</keyword>
<feature type="compositionally biased region" description="Polar residues" evidence="1">
    <location>
        <begin position="14"/>
        <end position="23"/>
    </location>
</feature>